<evidence type="ECO:0000313" key="1">
    <source>
        <dbReference type="EMBL" id="MFA0809299.1"/>
    </source>
</evidence>
<dbReference type="EMBL" id="JBGMEK010000001">
    <property type="protein sequence ID" value="MFA0809299.1"/>
    <property type="molecule type" value="Genomic_DNA"/>
</dbReference>
<name>A0ABV4NTW6_9GAMM</name>
<evidence type="ECO:0000313" key="2">
    <source>
        <dbReference type="Proteomes" id="UP001569428"/>
    </source>
</evidence>
<keyword evidence="2" id="KW-1185">Reference proteome</keyword>
<dbReference type="RefSeq" id="WP_371836920.1">
    <property type="nucleotide sequence ID" value="NZ_JBGMEK010000001.1"/>
</dbReference>
<sequence>MASRELSLSYSPSNRAKVKTYLQLVLGAVPDDAMVDRFLGNIHVLDRLFREITFAEKSKLIEMETAYHSIVEGGEHTQRAS</sequence>
<gene>
    <name evidence="1" type="ORF">ACCI49_00085</name>
</gene>
<comment type="caution">
    <text evidence="1">The sequence shown here is derived from an EMBL/GenBank/DDBJ whole genome shotgun (WGS) entry which is preliminary data.</text>
</comment>
<protein>
    <submittedName>
        <fullName evidence="1">Uncharacterized protein</fullName>
    </submittedName>
</protein>
<organism evidence="1 2">
    <name type="scientific">Microbulbifer epialgicus</name>
    <dbReference type="NCBI Taxonomy" id="393907"/>
    <lineage>
        <taxon>Bacteria</taxon>
        <taxon>Pseudomonadati</taxon>
        <taxon>Pseudomonadota</taxon>
        <taxon>Gammaproteobacteria</taxon>
        <taxon>Cellvibrionales</taxon>
        <taxon>Microbulbiferaceae</taxon>
        <taxon>Microbulbifer</taxon>
    </lineage>
</organism>
<proteinExistence type="predicted"/>
<accession>A0ABV4NTW6</accession>
<reference evidence="1 2" key="1">
    <citation type="submission" date="2024-08" db="EMBL/GenBank/DDBJ databases">
        <authorList>
            <person name="Ishaq N."/>
        </authorList>
    </citation>
    <scope>NUCLEOTIDE SEQUENCE [LARGE SCALE GENOMIC DNA]</scope>
    <source>
        <strain evidence="1 2">DSM 18651</strain>
    </source>
</reference>
<dbReference type="Proteomes" id="UP001569428">
    <property type="component" value="Unassembled WGS sequence"/>
</dbReference>